<keyword evidence="5" id="KW-1185">Reference proteome</keyword>
<dbReference type="Proteomes" id="UP001595075">
    <property type="component" value="Unassembled WGS sequence"/>
</dbReference>
<comment type="caution">
    <text evidence="4">The sequence shown here is derived from an EMBL/GenBank/DDBJ whole genome shotgun (WGS) entry which is preliminary data.</text>
</comment>
<feature type="region of interest" description="Disordered" evidence="2">
    <location>
        <begin position="24"/>
        <end position="49"/>
    </location>
</feature>
<feature type="region of interest" description="Disordered" evidence="2">
    <location>
        <begin position="215"/>
        <end position="392"/>
    </location>
</feature>
<feature type="compositionally biased region" description="Basic and acidic residues" evidence="2">
    <location>
        <begin position="466"/>
        <end position="478"/>
    </location>
</feature>
<feature type="compositionally biased region" description="Low complexity" evidence="2">
    <location>
        <begin position="226"/>
        <end position="238"/>
    </location>
</feature>
<feature type="compositionally biased region" description="Polar residues" evidence="2">
    <location>
        <begin position="75"/>
        <end position="96"/>
    </location>
</feature>
<feature type="region of interest" description="Disordered" evidence="2">
    <location>
        <begin position="73"/>
        <end position="100"/>
    </location>
</feature>
<evidence type="ECO:0000256" key="2">
    <source>
        <dbReference type="SAM" id="MobiDB-lite"/>
    </source>
</evidence>
<organism evidence="4 5">
    <name type="scientific">Oculimacula yallundae</name>
    <dbReference type="NCBI Taxonomy" id="86028"/>
    <lineage>
        <taxon>Eukaryota</taxon>
        <taxon>Fungi</taxon>
        <taxon>Dikarya</taxon>
        <taxon>Ascomycota</taxon>
        <taxon>Pezizomycotina</taxon>
        <taxon>Leotiomycetes</taxon>
        <taxon>Helotiales</taxon>
        <taxon>Ploettnerulaceae</taxon>
        <taxon>Oculimacula</taxon>
    </lineage>
</organism>
<feature type="compositionally biased region" description="Low complexity" evidence="2">
    <location>
        <begin position="449"/>
        <end position="465"/>
    </location>
</feature>
<dbReference type="InterPro" id="IPR029191">
    <property type="entry name" value="Uds1"/>
</dbReference>
<feature type="coiled-coil region" evidence="1">
    <location>
        <begin position="586"/>
        <end position="613"/>
    </location>
</feature>
<feature type="region of interest" description="Disordered" evidence="2">
    <location>
        <begin position="407"/>
        <end position="487"/>
    </location>
</feature>
<evidence type="ECO:0000313" key="4">
    <source>
        <dbReference type="EMBL" id="KAL2071807.1"/>
    </source>
</evidence>
<feature type="compositionally biased region" description="Low complexity" evidence="2">
    <location>
        <begin position="306"/>
        <end position="335"/>
    </location>
</feature>
<dbReference type="Pfam" id="PF15456">
    <property type="entry name" value="Uds1"/>
    <property type="match status" value="1"/>
</dbReference>
<sequence>MAHIADLMVGPPSSLGLNNYIARELSPLSPNERTSATKETTSSEEAEKYVWRMHQPTEPRKYQLFPAAKEKLSITAGQKNGDAESSQSTAAGQNGTTEKDRSLLTNTLRLGLKTKEPAANRRRKPSMPAELGPMTTVQEVAMDSPTIPGRPPLHERSISAPGNSWRQHVFGESMLSCISGPALDENAETAISPDAGSNGQAQANIQLDSHIFNDKDISQPLTAPTSYSARNKSRSSSPKLPPLSPKSLAPLVIPQSTCSQNQQTHTRQSSATRLRSRSGSVSHGSAPDVPPKSPRMKEGSPHPRASPYTPMSGSSSSLLSSSTAATSVSTTPNTPFALPQFPQEGRCSPKPLPTAQFPAEGRSSPRPGNRTCNSPVPCATSTQNHMCHTKSSSDLATQHTLAHQRSFTVGPALKGHRRYESESSASIIDRGRPSRRSPSEGSPVRKPSRAPTSTHPTSTPSPETSSPRDRSEEQRVFEHLPSGHSASTAHLHLPASEITTLRKQAIGQASRFRVLCSRDVDALSRELRALDERCEYLRKTHRSLRSGRRNLHERICSYLRSPRVAKFSHESMLRQEEALCELDTSIDDWVSKLEQAENRRTRVRQKLLEHVAAACMMSSEANSSTSPTSDAALSLLLSGPPAEIGVKAPHVMSQAMSRDPNTPPRSPTKSASPDRLERVVEEIKVSSPEASLRVNRRCVESIRIYADSDISALMADVEDEIKRMGEEPAFDAVATPVLEKKEETLMPMLLNAVAFEGMALHKQRSAGKLRN</sequence>
<name>A0ABR4CQG8_9HELO</name>
<evidence type="ECO:0000313" key="5">
    <source>
        <dbReference type="Proteomes" id="UP001595075"/>
    </source>
</evidence>
<accession>A0ABR4CQG8</accession>
<feature type="compositionally biased region" description="Polar residues" evidence="2">
    <location>
        <begin position="254"/>
        <end position="283"/>
    </location>
</feature>
<feature type="domain" description="Up-regulated during septation protein 1" evidence="3">
    <location>
        <begin position="499"/>
        <end position="617"/>
    </location>
</feature>
<gene>
    <name evidence="4" type="ORF">VTL71DRAFT_13042</name>
</gene>
<feature type="region of interest" description="Disordered" evidence="2">
    <location>
        <begin position="652"/>
        <end position="676"/>
    </location>
</feature>
<keyword evidence="1" id="KW-0175">Coiled coil</keyword>
<protein>
    <recommendedName>
        <fullName evidence="3">Up-regulated during septation protein 1 domain-containing protein</fullName>
    </recommendedName>
</protein>
<reference evidence="4 5" key="1">
    <citation type="journal article" date="2024" name="Commun. Biol.">
        <title>Comparative genomic analysis of thermophilic fungi reveals convergent evolutionary adaptations and gene losses.</title>
        <authorList>
            <person name="Steindorff A.S."/>
            <person name="Aguilar-Pontes M.V."/>
            <person name="Robinson A.J."/>
            <person name="Andreopoulos B."/>
            <person name="LaButti K."/>
            <person name="Kuo A."/>
            <person name="Mondo S."/>
            <person name="Riley R."/>
            <person name="Otillar R."/>
            <person name="Haridas S."/>
            <person name="Lipzen A."/>
            <person name="Grimwood J."/>
            <person name="Schmutz J."/>
            <person name="Clum A."/>
            <person name="Reid I.D."/>
            <person name="Moisan M.C."/>
            <person name="Butler G."/>
            <person name="Nguyen T.T.M."/>
            <person name="Dewar K."/>
            <person name="Conant G."/>
            <person name="Drula E."/>
            <person name="Henrissat B."/>
            <person name="Hansel C."/>
            <person name="Singer S."/>
            <person name="Hutchinson M.I."/>
            <person name="de Vries R.P."/>
            <person name="Natvig D.O."/>
            <person name="Powell A.J."/>
            <person name="Tsang A."/>
            <person name="Grigoriev I.V."/>
        </authorList>
    </citation>
    <scope>NUCLEOTIDE SEQUENCE [LARGE SCALE GENOMIC DNA]</scope>
    <source>
        <strain evidence="4 5">CBS 494.80</strain>
    </source>
</reference>
<feature type="compositionally biased region" description="Polar residues" evidence="2">
    <location>
        <begin position="370"/>
        <end position="392"/>
    </location>
</feature>
<evidence type="ECO:0000256" key="1">
    <source>
        <dbReference type="SAM" id="Coils"/>
    </source>
</evidence>
<dbReference type="EMBL" id="JAZHXI010000005">
    <property type="protein sequence ID" value="KAL2071807.1"/>
    <property type="molecule type" value="Genomic_DNA"/>
</dbReference>
<evidence type="ECO:0000259" key="3">
    <source>
        <dbReference type="Pfam" id="PF15456"/>
    </source>
</evidence>
<proteinExistence type="predicted"/>